<dbReference type="GO" id="GO:0005975">
    <property type="term" value="P:carbohydrate metabolic process"/>
    <property type="evidence" value="ECO:0007669"/>
    <property type="project" value="InterPro"/>
</dbReference>
<reference evidence="2" key="1">
    <citation type="submission" date="2024-02" db="EMBL/GenBank/DDBJ databases">
        <title>Sediminibacterium planktonica sp. nov. and Sediminibacterium longus sp. nov., isolated from surface lake and river water.</title>
        <authorList>
            <person name="Watanabe K."/>
            <person name="Takemine S."/>
            <person name="Ishii Y."/>
            <person name="Ogata Y."/>
            <person name="Shindo C."/>
            <person name="Suda W."/>
        </authorList>
    </citation>
    <scope>NUCLEOTIDE SEQUENCE</scope>
    <source>
        <strain evidence="2">KACHI17</strain>
    </source>
</reference>
<dbReference type="InterPro" id="IPR017853">
    <property type="entry name" value="GH"/>
</dbReference>
<dbReference type="Gene3D" id="3.20.20.80">
    <property type="entry name" value="Glycosidases"/>
    <property type="match status" value="1"/>
</dbReference>
<dbReference type="Gene3D" id="2.60.40.1180">
    <property type="entry name" value="Golgi alpha-mannosidase II"/>
    <property type="match status" value="1"/>
</dbReference>
<protein>
    <submittedName>
        <fullName evidence="2">Alpha-amylase family glycosyl hydrolase</fullName>
    </submittedName>
</protein>
<dbReference type="SMART" id="SM00642">
    <property type="entry name" value="Aamy"/>
    <property type="match status" value="1"/>
</dbReference>
<dbReference type="CDD" id="cd11313">
    <property type="entry name" value="AmyAc_arch_bac_AmyA"/>
    <property type="match status" value="1"/>
</dbReference>
<dbReference type="InterPro" id="IPR006047">
    <property type="entry name" value="GH13_cat_dom"/>
</dbReference>
<dbReference type="SUPFAM" id="SSF51011">
    <property type="entry name" value="Glycosyl hydrolase domain"/>
    <property type="match status" value="1"/>
</dbReference>
<dbReference type="Pfam" id="PF00128">
    <property type="entry name" value="Alpha-amylase"/>
    <property type="match status" value="2"/>
</dbReference>
<dbReference type="RefSeq" id="WP_353550381.1">
    <property type="nucleotide sequence ID" value="NZ_AP029612.1"/>
</dbReference>
<dbReference type="EMBL" id="AP029612">
    <property type="protein sequence ID" value="BFG70090.1"/>
    <property type="molecule type" value="Genomic_DNA"/>
</dbReference>
<feature type="domain" description="Glycosyl hydrolase family 13 catalytic" evidence="1">
    <location>
        <begin position="1"/>
        <end position="332"/>
    </location>
</feature>
<keyword evidence="2" id="KW-0378">Hydrolase</keyword>
<dbReference type="GO" id="GO:0016787">
    <property type="term" value="F:hydrolase activity"/>
    <property type="evidence" value="ECO:0007669"/>
    <property type="project" value="UniProtKB-KW"/>
</dbReference>
<dbReference type="InterPro" id="IPR013780">
    <property type="entry name" value="Glyco_hydro_b"/>
</dbReference>
<organism evidence="2">
    <name type="scientific">Sediminibacterium sp. KACHI17</name>
    <dbReference type="NCBI Taxonomy" id="1751071"/>
    <lineage>
        <taxon>Bacteria</taxon>
        <taxon>Pseudomonadati</taxon>
        <taxon>Bacteroidota</taxon>
        <taxon>Chitinophagia</taxon>
        <taxon>Chitinophagales</taxon>
        <taxon>Chitinophagaceae</taxon>
        <taxon>Sediminibacterium</taxon>
    </lineage>
</organism>
<sequence>MSNRFTVTNWAKHASVYEVNIRQYTPEGTFQAFMEHLPRLKRMGIDILWLMPITPISIEKRQGTLGSYYACSSYTDINPEFGTAADFKMLVDRVHALDMKLIIDWVANHTGADHHWMVSNPDWFVKDEAGNFTERNGWKDVIDLNFDNQGMRAALIEAMQYWIKEFDIDGFRCDMAHLVPLDFWINARKACDAVKPCFWLAECEVVAYHNAFDATYAWWWMHVSEKFMRGEHGLHEVREVLHAYSQYPEGAIKLFFTSNHDENSWNGTEYEKYGIAAKAWAVFACTWQGMPLVYSGQENPNLKRLAFFDKDQIEWKESPSLDEFYRQLLQYRKQSAAILEGETFILPSEQQGVMAYFRKKDAEVVLVLLNLSDKERATIEVQHEWLQGSFINLFSSLRYTFSAKEHFELMPGDHLVYIKKGN</sequence>
<dbReference type="PANTHER" id="PTHR47786">
    <property type="entry name" value="ALPHA-1,4-GLUCAN:MALTOSE-1-PHOSPHATE MALTOSYLTRANSFERASE"/>
    <property type="match status" value="1"/>
</dbReference>
<dbReference type="SUPFAM" id="SSF51445">
    <property type="entry name" value="(Trans)glycosidases"/>
    <property type="match status" value="1"/>
</dbReference>
<name>A0AAT9GHM6_9BACT</name>
<accession>A0AAT9GHM6</accession>
<gene>
    <name evidence="2" type="ORF">KACHI17_09710</name>
</gene>
<dbReference type="PANTHER" id="PTHR47786:SF2">
    <property type="entry name" value="GLYCOSYL HYDROLASE FAMILY 13 CATALYTIC DOMAIN-CONTAINING PROTEIN"/>
    <property type="match status" value="1"/>
</dbReference>
<dbReference type="AlphaFoldDB" id="A0AAT9GHM6"/>
<evidence type="ECO:0000259" key="1">
    <source>
        <dbReference type="SMART" id="SM00642"/>
    </source>
</evidence>
<proteinExistence type="predicted"/>
<evidence type="ECO:0000313" key="2">
    <source>
        <dbReference type="EMBL" id="BFG70090.1"/>
    </source>
</evidence>